<dbReference type="OrthoDB" id="2193813at2759"/>
<dbReference type="InterPro" id="IPR006565">
    <property type="entry name" value="BTP"/>
</dbReference>
<dbReference type="InterPro" id="IPR009072">
    <property type="entry name" value="Histone-fold"/>
</dbReference>
<keyword evidence="4" id="KW-0805">Transcription regulation</keyword>
<dbReference type="InterPro" id="IPR037818">
    <property type="entry name" value="TAF8"/>
</dbReference>
<dbReference type="GO" id="GO:0005669">
    <property type="term" value="C:transcription factor TFIID complex"/>
    <property type="evidence" value="ECO:0007669"/>
    <property type="project" value="InterPro"/>
</dbReference>
<comment type="similarity">
    <text evidence="2">Belongs to the TAF8 family.</text>
</comment>
<feature type="compositionally biased region" description="Acidic residues" evidence="7">
    <location>
        <begin position="182"/>
        <end position="191"/>
    </location>
</feature>
<evidence type="ECO:0000256" key="4">
    <source>
        <dbReference type="ARBA" id="ARBA00023015"/>
    </source>
</evidence>
<name>A0A0C3QW12_9AGAM</name>
<dbReference type="Gene3D" id="1.10.20.10">
    <property type="entry name" value="Histone, subunit A"/>
    <property type="match status" value="1"/>
</dbReference>
<evidence type="ECO:0000256" key="7">
    <source>
        <dbReference type="SAM" id="MobiDB-lite"/>
    </source>
</evidence>
<feature type="domain" description="Bromodomain associated" evidence="8">
    <location>
        <begin position="58"/>
        <end position="133"/>
    </location>
</feature>
<evidence type="ECO:0000256" key="3">
    <source>
        <dbReference type="ARBA" id="ARBA00017307"/>
    </source>
</evidence>
<proteinExistence type="inferred from homology"/>
<dbReference type="InterPro" id="IPR019473">
    <property type="entry name" value="TFIID_su8_C"/>
</dbReference>
<feature type="region of interest" description="Disordered" evidence="7">
    <location>
        <begin position="1"/>
        <end position="51"/>
    </location>
</feature>
<dbReference type="Pfam" id="PF10406">
    <property type="entry name" value="TAF8_C"/>
    <property type="match status" value="1"/>
</dbReference>
<evidence type="ECO:0000256" key="2">
    <source>
        <dbReference type="ARBA" id="ARBA00008767"/>
    </source>
</evidence>
<comment type="subcellular location">
    <subcellularLocation>
        <location evidence="1">Nucleus</location>
    </subcellularLocation>
</comment>
<gene>
    <name evidence="9" type="ORF">M407DRAFT_165575</name>
</gene>
<feature type="compositionally biased region" description="Low complexity" evidence="7">
    <location>
        <begin position="17"/>
        <end position="32"/>
    </location>
</feature>
<dbReference type="Proteomes" id="UP000054248">
    <property type="component" value="Unassembled WGS sequence"/>
</dbReference>
<feature type="compositionally biased region" description="Basic and acidic residues" evidence="7">
    <location>
        <begin position="195"/>
        <end position="210"/>
    </location>
</feature>
<dbReference type="AlphaFoldDB" id="A0A0C3QW12"/>
<evidence type="ECO:0000256" key="1">
    <source>
        <dbReference type="ARBA" id="ARBA00004123"/>
    </source>
</evidence>
<dbReference type="HOGENOM" id="CLU_083387_0_0_1"/>
<dbReference type="EMBL" id="KN822945">
    <property type="protein sequence ID" value="KIO33901.1"/>
    <property type="molecule type" value="Genomic_DNA"/>
</dbReference>
<dbReference type="GO" id="GO:0006367">
    <property type="term" value="P:transcription initiation at RNA polymerase II promoter"/>
    <property type="evidence" value="ECO:0007669"/>
    <property type="project" value="TreeGrafter"/>
</dbReference>
<reference evidence="9 10" key="1">
    <citation type="submission" date="2014-04" db="EMBL/GenBank/DDBJ databases">
        <authorList>
            <consortium name="DOE Joint Genome Institute"/>
            <person name="Kuo A."/>
            <person name="Girlanda M."/>
            <person name="Perotto S."/>
            <person name="Kohler A."/>
            <person name="Nagy L.G."/>
            <person name="Floudas D."/>
            <person name="Copeland A."/>
            <person name="Barry K.W."/>
            <person name="Cichocki N."/>
            <person name="Veneault-Fourrey C."/>
            <person name="LaButti K."/>
            <person name="Lindquist E.A."/>
            <person name="Lipzen A."/>
            <person name="Lundell T."/>
            <person name="Morin E."/>
            <person name="Murat C."/>
            <person name="Sun H."/>
            <person name="Tunlid A."/>
            <person name="Henrissat B."/>
            <person name="Grigoriev I.V."/>
            <person name="Hibbett D.S."/>
            <person name="Martin F."/>
            <person name="Nordberg H.P."/>
            <person name="Cantor M.N."/>
            <person name="Hua S.X."/>
        </authorList>
    </citation>
    <scope>NUCLEOTIDE SEQUENCE [LARGE SCALE GENOMIC DNA]</scope>
    <source>
        <strain evidence="9 10">MUT 4182</strain>
    </source>
</reference>
<reference evidence="10" key="2">
    <citation type="submission" date="2015-01" db="EMBL/GenBank/DDBJ databases">
        <title>Evolutionary Origins and Diversification of the Mycorrhizal Mutualists.</title>
        <authorList>
            <consortium name="DOE Joint Genome Institute"/>
            <consortium name="Mycorrhizal Genomics Consortium"/>
            <person name="Kohler A."/>
            <person name="Kuo A."/>
            <person name="Nagy L.G."/>
            <person name="Floudas D."/>
            <person name="Copeland A."/>
            <person name="Barry K.W."/>
            <person name="Cichocki N."/>
            <person name="Veneault-Fourrey C."/>
            <person name="LaButti K."/>
            <person name="Lindquist E.A."/>
            <person name="Lipzen A."/>
            <person name="Lundell T."/>
            <person name="Morin E."/>
            <person name="Murat C."/>
            <person name="Riley R."/>
            <person name="Ohm R."/>
            <person name="Sun H."/>
            <person name="Tunlid A."/>
            <person name="Henrissat B."/>
            <person name="Grigoriev I.V."/>
            <person name="Hibbett D.S."/>
            <person name="Martin F."/>
        </authorList>
    </citation>
    <scope>NUCLEOTIDE SEQUENCE [LARGE SCALE GENOMIC DNA]</scope>
    <source>
        <strain evidence="10">MUT 4182</strain>
    </source>
</reference>
<dbReference type="GO" id="GO:0046982">
    <property type="term" value="F:protein heterodimerization activity"/>
    <property type="evidence" value="ECO:0007669"/>
    <property type="project" value="InterPro"/>
</dbReference>
<keyword evidence="5" id="KW-0804">Transcription</keyword>
<evidence type="ECO:0000313" key="10">
    <source>
        <dbReference type="Proteomes" id="UP000054248"/>
    </source>
</evidence>
<accession>A0A0C3QW12</accession>
<dbReference type="Pfam" id="PF07524">
    <property type="entry name" value="Bromo_TP"/>
    <property type="match status" value="1"/>
</dbReference>
<feature type="region of interest" description="Disordered" evidence="7">
    <location>
        <begin position="267"/>
        <end position="318"/>
    </location>
</feature>
<protein>
    <recommendedName>
        <fullName evidence="3">Transcription initiation factor TFIID subunit 8</fullName>
    </recommendedName>
</protein>
<evidence type="ECO:0000313" key="9">
    <source>
        <dbReference type="EMBL" id="KIO33901.1"/>
    </source>
</evidence>
<keyword evidence="10" id="KW-1185">Reference proteome</keyword>
<evidence type="ECO:0000259" key="8">
    <source>
        <dbReference type="SMART" id="SM00576"/>
    </source>
</evidence>
<organism evidence="9 10">
    <name type="scientific">Tulasnella calospora MUT 4182</name>
    <dbReference type="NCBI Taxonomy" id="1051891"/>
    <lineage>
        <taxon>Eukaryota</taxon>
        <taxon>Fungi</taxon>
        <taxon>Dikarya</taxon>
        <taxon>Basidiomycota</taxon>
        <taxon>Agaricomycotina</taxon>
        <taxon>Agaricomycetes</taxon>
        <taxon>Cantharellales</taxon>
        <taxon>Tulasnellaceae</taxon>
        <taxon>Tulasnella</taxon>
    </lineage>
</organism>
<dbReference type="PANTHER" id="PTHR46469:SF1">
    <property type="entry name" value="TRANSCRIPTION INITIATION FACTOR TFIID SUBUNIT 8"/>
    <property type="match status" value="1"/>
</dbReference>
<dbReference type="PANTHER" id="PTHR46469">
    <property type="entry name" value="TRANSCRIPTION INITIATION FACTOR TFIID SUBUNIT 8"/>
    <property type="match status" value="1"/>
</dbReference>
<evidence type="ECO:0000256" key="5">
    <source>
        <dbReference type="ARBA" id="ARBA00023163"/>
    </source>
</evidence>
<keyword evidence="6" id="KW-0539">Nucleus</keyword>
<sequence length="318" mass="34205">MSFVTHFAATGPPPSSSQPVPAAEPAQSAAPAQPGPPITYASSSQSSGKNNKLQVTYDGAARAIRHLIAAECQELGFSSAEPDAMENFEEMVALLITQIANIARGYADASCRSIPNARDVVTACEETGFRFDDLRGSLKSSKKRMKKRRKLEAHGLAPPLQAPIIVAPPALPKPDDLLPSDSEPEDQEEPGNGEGKSESKSETLKRDMAKYPKSLQSLPLHFPRLPPKHTYLRTEPPPPKTTSLSSLQAKIDEAAVIQDSLRNLIQATEAPARSKKPEADEDTVQPTNQPIPPGLAGGFVNWEGASGLRKPVPTRWKV</sequence>
<dbReference type="SMART" id="SM00576">
    <property type="entry name" value="BTP"/>
    <property type="match status" value="1"/>
</dbReference>
<feature type="compositionally biased region" description="Polar residues" evidence="7">
    <location>
        <begin position="40"/>
        <end position="51"/>
    </location>
</feature>
<evidence type="ECO:0000256" key="6">
    <source>
        <dbReference type="ARBA" id="ARBA00023242"/>
    </source>
</evidence>
<feature type="region of interest" description="Disordered" evidence="7">
    <location>
        <begin position="163"/>
        <end position="245"/>
    </location>
</feature>
<dbReference type="STRING" id="1051891.A0A0C3QW12"/>